<dbReference type="CDD" id="cd00254">
    <property type="entry name" value="LT-like"/>
    <property type="match status" value="1"/>
</dbReference>
<gene>
    <name evidence="4" type="ORF">P9989_02075</name>
</gene>
<dbReference type="RefSeq" id="WP_283077189.1">
    <property type="nucleotide sequence ID" value="NZ_CP121671.1"/>
</dbReference>
<evidence type="ECO:0000259" key="3">
    <source>
        <dbReference type="Pfam" id="PF01464"/>
    </source>
</evidence>
<dbReference type="PROSITE" id="PS00922">
    <property type="entry name" value="TRANSGLYCOSYLASE"/>
    <property type="match status" value="1"/>
</dbReference>
<dbReference type="PANTHER" id="PTHR37423">
    <property type="entry name" value="SOLUBLE LYTIC MUREIN TRANSGLYCOSYLASE-RELATED"/>
    <property type="match status" value="1"/>
</dbReference>
<dbReference type="InterPro" id="IPR000189">
    <property type="entry name" value="Transglyc_AS"/>
</dbReference>
<sequence length="222" mass="24180">MEFKQIRFMMQMQAMSTLSGGTTSSFNNSVRDMAFQSILQSIMSQQPPYGNSSVTQNNQPTPPTPLTSFNAFRSQPVHIKDQTPSVSHSPVQSPVAEGESQTIEALIKEASEKYDVEESLLRSVVKAESNFDPDVVSHAGAEGLMQLMPATARGLGVTDPFDPRQNLMGGTKYLKQMLDRYSGNTTLALAAYNAGPGNVDKYGGVPPFEETQNYVDKVLGYA</sequence>
<dbReference type="Gene3D" id="1.10.530.10">
    <property type="match status" value="1"/>
</dbReference>
<evidence type="ECO:0000313" key="5">
    <source>
        <dbReference type="Proteomes" id="UP001221597"/>
    </source>
</evidence>
<dbReference type="EMBL" id="CP121671">
    <property type="protein sequence ID" value="WFT75220.1"/>
    <property type="molecule type" value="Genomic_DNA"/>
</dbReference>
<dbReference type="Pfam" id="PF01464">
    <property type="entry name" value="SLT"/>
    <property type="match status" value="1"/>
</dbReference>
<dbReference type="PANTHER" id="PTHR37423:SF2">
    <property type="entry name" value="MEMBRANE-BOUND LYTIC MUREIN TRANSGLYCOSYLASE C"/>
    <property type="match status" value="1"/>
</dbReference>
<accession>A0ABY8IYS1</accession>
<proteinExistence type="inferred from homology"/>
<comment type="similarity">
    <text evidence="1">Belongs to the transglycosylase Slt family.</text>
</comment>
<reference evidence="4 5" key="1">
    <citation type="submission" date="2023-04" db="EMBL/GenBank/DDBJ databases">
        <title>Genome sequence of Halobacillus naozhouensis KACC 21980.</title>
        <authorList>
            <person name="Kim S."/>
            <person name="Heo J."/>
            <person name="Kwon S.-W."/>
        </authorList>
    </citation>
    <scope>NUCLEOTIDE SEQUENCE [LARGE SCALE GENOMIC DNA]</scope>
    <source>
        <strain evidence="4 5">KCTC 13234</strain>
    </source>
</reference>
<dbReference type="InterPro" id="IPR023346">
    <property type="entry name" value="Lysozyme-like_dom_sf"/>
</dbReference>
<keyword evidence="5" id="KW-1185">Reference proteome</keyword>
<evidence type="ECO:0000256" key="2">
    <source>
        <dbReference type="SAM" id="MobiDB-lite"/>
    </source>
</evidence>
<evidence type="ECO:0000256" key="1">
    <source>
        <dbReference type="ARBA" id="ARBA00007734"/>
    </source>
</evidence>
<protein>
    <submittedName>
        <fullName evidence="4">Lytic transglycosylase domain-containing protein</fullName>
    </submittedName>
</protein>
<organism evidence="4 5">
    <name type="scientific">Halobacillus naozhouensis</name>
    <dbReference type="NCBI Taxonomy" id="554880"/>
    <lineage>
        <taxon>Bacteria</taxon>
        <taxon>Bacillati</taxon>
        <taxon>Bacillota</taxon>
        <taxon>Bacilli</taxon>
        <taxon>Bacillales</taxon>
        <taxon>Bacillaceae</taxon>
        <taxon>Halobacillus</taxon>
    </lineage>
</organism>
<evidence type="ECO:0000313" key="4">
    <source>
        <dbReference type="EMBL" id="WFT75220.1"/>
    </source>
</evidence>
<name>A0ABY8IYS1_9BACI</name>
<dbReference type="SUPFAM" id="SSF53955">
    <property type="entry name" value="Lysozyme-like"/>
    <property type="match status" value="1"/>
</dbReference>
<feature type="compositionally biased region" description="Low complexity" evidence="2">
    <location>
        <begin position="84"/>
        <end position="95"/>
    </location>
</feature>
<feature type="region of interest" description="Disordered" evidence="2">
    <location>
        <begin position="46"/>
        <end position="67"/>
    </location>
</feature>
<feature type="domain" description="Transglycosylase SLT" evidence="3">
    <location>
        <begin position="106"/>
        <end position="213"/>
    </location>
</feature>
<dbReference type="InterPro" id="IPR008258">
    <property type="entry name" value="Transglycosylase_SLT_dom_1"/>
</dbReference>
<feature type="region of interest" description="Disordered" evidence="2">
    <location>
        <begin position="80"/>
        <end position="99"/>
    </location>
</feature>
<dbReference type="Proteomes" id="UP001221597">
    <property type="component" value="Chromosome"/>
</dbReference>